<feature type="compositionally biased region" description="Basic and acidic residues" evidence="1">
    <location>
        <begin position="150"/>
        <end position="186"/>
    </location>
</feature>
<reference evidence="3 4" key="1">
    <citation type="journal article" date="2021" name="J. Hered.">
        <title>A chromosome-level genome assembly of the parasitoid wasp, Cotesia glomerata (Hymenoptera: Braconidae).</title>
        <authorList>
            <person name="Pinto B.J."/>
            <person name="Weis J.J."/>
            <person name="Gamble T."/>
            <person name="Ode P.J."/>
            <person name="Paul R."/>
            <person name="Zaspel J.M."/>
        </authorList>
    </citation>
    <scope>NUCLEOTIDE SEQUENCE [LARGE SCALE GENOMIC DNA]</scope>
    <source>
        <strain evidence="3">CgM1</strain>
    </source>
</reference>
<dbReference type="Proteomes" id="UP000826195">
    <property type="component" value="Unassembled WGS sequence"/>
</dbReference>
<feature type="compositionally biased region" description="Polar residues" evidence="1">
    <location>
        <begin position="82"/>
        <end position="100"/>
    </location>
</feature>
<feature type="compositionally biased region" description="Acidic residues" evidence="1">
    <location>
        <begin position="132"/>
        <end position="141"/>
    </location>
</feature>
<dbReference type="EMBL" id="JAHXZJ010001864">
    <property type="protein sequence ID" value="KAH0550352.1"/>
    <property type="molecule type" value="Genomic_DNA"/>
</dbReference>
<feature type="signal peptide" evidence="2">
    <location>
        <begin position="1"/>
        <end position="17"/>
    </location>
</feature>
<feature type="compositionally biased region" description="Acidic residues" evidence="1">
    <location>
        <begin position="214"/>
        <end position="225"/>
    </location>
</feature>
<feature type="compositionally biased region" description="Low complexity" evidence="1">
    <location>
        <begin position="119"/>
        <end position="131"/>
    </location>
</feature>
<sequence>MKTYLLFILLILREASAIPAKKSPAFSTPVYSDSYLPAAMQVIFYAVEQLKALQVEEVEQTTMIPTTVVTTTVITTTIPTTSSHKPGQQQPETTVPSIEESSTEKPVLSQEASIVETVNSNDNPSTPSSDNETPEMGEETPEINYGTPETNHEIPEESHEKQEVHQETPQPEKDITLVDYSKDKLTDPVFTASISDETQQNNKPSSLPASSSSSEEDSSEEDKDEKDEKKKEPTVDSVVQEIYGIMKPQNKSKNSEESESNESRESSDESDEEENEENRFTLLGEKVTQVPRPSLSTYLRRSKIPPKCSVQQLALLYDALSKDARKQGFAKFSGYSDEVLKTLKTSAEGGIGPQLQKLLEKILEHNDVTRDDAKTKVTAMLKELKEPASEINKDLRLLLPLRFNP</sequence>
<evidence type="ECO:0000256" key="2">
    <source>
        <dbReference type="SAM" id="SignalP"/>
    </source>
</evidence>
<dbReference type="AlphaFoldDB" id="A0AAV7IG91"/>
<feature type="chain" id="PRO_5043596964" evidence="2">
    <location>
        <begin position="18"/>
        <end position="405"/>
    </location>
</feature>
<name>A0AAV7IG91_COTGL</name>
<organism evidence="3 4">
    <name type="scientific">Cotesia glomerata</name>
    <name type="common">Lepidopteran parasitic wasp</name>
    <name type="synonym">Apanteles glomeratus</name>
    <dbReference type="NCBI Taxonomy" id="32391"/>
    <lineage>
        <taxon>Eukaryota</taxon>
        <taxon>Metazoa</taxon>
        <taxon>Ecdysozoa</taxon>
        <taxon>Arthropoda</taxon>
        <taxon>Hexapoda</taxon>
        <taxon>Insecta</taxon>
        <taxon>Pterygota</taxon>
        <taxon>Neoptera</taxon>
        <taxon>Endopterygota</taxon>
        <taxon>Hymenoptera</taxon>
        <taxon>Apocrita</taxon>
        <taxon>Ichneumonoidea</taxon>
        <taxon>Braconidae</taxon>
        <taxon>Microgastrinae</taxon>
        <taxon>Cotesia</taxon>
    </lineage>
</organism>
<feature type="compositionally biased region" description="Polar residues" evidence="1">
    <location>
        <begin position="192"/>
        <end position="209"/>
    </location>
</feature>
<proteinExistence type="predicted"/>
<evidence type="ECO:0000313" key="3">
    <source>
        <dbReference type="EMBL" id="KAH0550352.1"/>
    </source>
</evidence>
<keyword evidence="4" id="KW-1185">Reference proteome</keyword>
<evidence type="ECO:0000256" key="1">
    <source>
        <dbReference type="SAM" id="MobiDB-lite"/>
    </source>
</evidence>
<feature type="compositionally biased region" description="Basic and acidic residues" evidence="1">
    <location>
        <begin position="253"/>
        <end position="267"/>
    </location>
</feature>
<comment type="caution">
    <text evidence="3">The sequence shown here is derived from an EMBL/GenBank/DDBJ whole genome shotgun (WGS) entry which is preliminary data.</text>
</comment>
<evidence type="ECO:0000313" key="4">
    <source>
        <dbReference type="Proteomes" id="UP000826195"/>
    </source>
</evidence>
<protein>
    <submittedName>
        <fullName evidence="3">Uncharacterized protein</fullName>
    </submittedName>
</protein>
<keyword evidence="2" id="KW-0732">Signal</keyword>
<feature type="region of interest" description="Disordered" evidence="1">
    <location>
        <begin position="78"/>
        <end position="283"/>
    </location>
</feature>
<gene>
    <name evidence="3" type="ORF">KQX54_018882</name>
</gene>
<accession>A0AAV7IG91</accession>